<dbReference type="InterPro" id="IPR050833">
    <property type="entry name" value="Poly_Biosynth_Transport"/>
</dbReference>
<keyword evidence="8" id="KW-1185">Reference proteome</keyword>
<feature type="transmembrane region" description="Helical" evidence="6">
    <location>
        <begin position="358"/>
        <end position="379"/>
    </location>
</feature>
<keyword evidence="5 6" id="KW-0472">Membrane</keyword>
<evidence type="ECO:0000256" key="5">
    <source>
        <dbReference type="ARBA" id="ARBA00023136"/>
    </source>
</evidence>
<feature type="transmembrane region" description="Helical" evidence="6">
    <location>
        <begin position="385"/>
        <end position="407"/>
    </location>
</feature>
<comment type="subcellular location">
    <subcellularLocation>
        <location evidence="1">Cell membrane</location>
        <topology evidence="1">Multi-pass membrane protein</topology>
    </subcellularLocation>
</comment>
<dbReference type="RefSeq" id="WP_168670933.1">
    <property type="nucleotide sequence ID" value="NZ_JAAXKX010000031.1"/>
</dbReference>
<dbReference type="EMBL" id="JAAXKX010000031">
    <property type="protein sequence ID" value="NKN34560.1"/>
    <property type="molecule type" value="Genomic_DNA"/>
</dbReference>
<dbReference type="PANTHER" id="PTHR30250">
    <property type="entry name" value="PST FAMILY PREDICTED COLANIC ACID TRANSPORTER"/>
    <property type="match status" value="1"/>
</dbReference>
<evidence type="ECO:0000313" key="7">
    <source>
        <dbReference type="EMBL" id="NKN34560.1"/>
    </source>
</evidence>
<gene>
    <name evidence="7" type="ORF">HF203_15175</name>
</gene>
<evidence type="ECO:0000256" key="2">
    <source>
        <dbReference type="ARBA" id="ARBA00022475"/>
    </source>
</evidence>
<reference evidence="7 8" key="1">
    <citation type="submission" date="2020-04" db="EMBL/GenBank/DDBJ databases">
        <title>Draft Whole-Genome sequence of Marichromatium bheemlicum DSM 18632, type strain.</title>
        <authorList>
            <person name="Kyndt J.A."/>
            <person name="Meyer T.E."/>
        </authorList>
    </citation>
    <scope>NUCLEOTIDE SEQUENCE [LARGE SCALE GENOMIC DNA]</scope>
    <source>
        <strain evidence="7 8">DSM 18632</strain>
    </source>
</reference>
<feature type="transmembrane region" description="Helical" evidence="6">
    <location>
        <begin position="40"/>
        <end position="59"/>
    </location>
</feature>
<protein>
    <submittedName>
        <fullName evidence="7">Oligosaccharide flippase family protein</fullName>
    </submittedName>
</protein>
<feature type="transmembrane region" description="Helical" evidence="6">
    <location>
        <begin position="109"/>
        <end position="131"/>
    </location>
</feature>
<evidence type="ECO:0000256" key="3">
    <source>
        <dbReference type="ARBA" id="ARBA00022692"/>
    </source>
</evidence>
<feature type="transmembrane region" description="Helical" evidence="6">
    <location>
        <begin position="143"/>
        <end position="164"/>
    </location>
</feature>
<keyword evidence="3 6" id="KW-0812">Transmembrane</keyword>
<comment type="caution">
    <text evidence="7">The sequence shown here is derived from an EMBL/GenBank/DDBJ whole genome shotgun (WGS) entry which is preliminary data.</text>
</comment>
<feature type="transmembrane region" description="Helical" evidence="6">
    <location>
        <begin position="80"/>
        <end position="103"/>
    </location>
</feature>
<feature type="transmembrane region" description="Helical" evidence="6">
    <location>
        <begin position="293"/>
        <end position="319"/>
    </location>
</feature>
<dbReference type="Proteomes" id="UP000740754">
    <property type="component" value="Unassembled WGS sequence"/>
</dbReference>
<name>A0ABX1IEI3_9GAMM</name>
<sequence length="413" mass="43990">MKNLVFSSFLLTGIRALGIIFQAIVTIYLARVLPIEDMGIFAMIYVCLSLMRFLGPMGSDKIAMRRISSERSANCATQSISNTSFALTCFVGVGAAFITATILSWHTSFSSIEIIAICLAIPAFSLMGIFISQIRGFGQNLAAQAPEALGVHFLFGSLIALLAFGDAIELTTILVSLCISGWIVTTLYLIIRLRIGVDWSRKPHLVDIRRLAVEGFSIFQALLITALSVRAPIFLAGMLAGPAAAAVLEIATRFGNLASITTTSVGATFSPQFARLNYQQDTAGLTKSLRFSALLATLPALCWLAILGVGASTAVSVLLPTAYADAYTPMLLVALASSINAAFGLSSTLLLMSDAAGIVRWFSLAQLVIICLGALAFVPHQGVTGIAWAMVIGALARDGGMISLIFFKKFRFH</sequence>
<feature type="transmembrane region" description="Helical" evidence="6">
    <location>
        <begin position="331"/>
        <end position="351"/>
    </location>
</feature>
<keyword evidence="4 6" id="KW-1133">Transmembrane helix</keyword>
<proteinExistence type="predicted"/>
<organism evidence="7 8">
    <name type="scientific">Marichromatium bheemlicum</name>
    <dbReference type="NCBI Taxonomy" id="365339"/>
    <lineage>
        <taxon>Bacteria</taxon>
        <taxon>Pseudomonadati</taxon>
        <taxon>Pseudomonadota</taxon>
        <taxon>Gammaproteobacteria</taxon>
        <taxon>Chromatiales</taxon>
        <taxon>Chromatiaceae</taxon>
        <taxon>Marichromatium</taxon>
    </lineage>
</organism>
<evidence type="ECO:0000313" key="8">
    <source>
        <dbReference type="Proteomes" id="UP000740754"/>
    </source>
</evidence>
<evidence type="ECO:0000256" key="6">
    <source>
        <dbReference type="SAM" id="Phobius"/>
    </source>
</evidence>
<feature type="transmembrane region" description="Helical" evidence="6">
    <location>
        <begin position="170"/>
        <end position="191"/>
    </location>
</feature>
<keyword evidence="2" id="KW-1003">Cell membrane</keyword>
<dbReference type="PANTHER" id="PTHR30250:SF11">
    <property type="entry name" value="O-ANTIGEN TRANSPORTER-RELATED"/>
    <property type="match status" value="1"/>
</dbReference>
<evidence type="ECO:0000256" key="1">
    <source>
        <dbReference type="ARBA" id="ARBA00004651"/>
    </source>
</evidence>
<evidence type="ECO:0000256" key="4">
    <source>
        <dbReference type="ARBA" id="ARBA00022989"/>
    </source>
</evidence>
<dbReference type="InterPro" id="IPR002797">
    <property type="entry name" value="Polysacc_synth"/>
</dbReference>
<accession>A0ABX1IEI3</accession>
<feature type="transmembrane region" description="Helical" evidence="6">
    <location>
        <begin position="211"/>
        <end position="227"/>
    </location>
</feature>
<dbReference type="Pfam" id="PF01943">
    <property type="entry name" value="Polysacc_synt"/>
    <property type="match status" value="1"/>
</dbReference>